<proteinExistence type="predicted"/>
<organism evidence="2">
    <name type="scientific">Myoviridae sp. ctgr818</name>
    <dbReference type="NCBI Taxonomy" id="2825150"/>
    <lineage>
        <taxon>Viruses</taxon>
        <taxon>Duplodnaviria</taxon>
        <taxon>Heunggongvirae</taxon>
        <taxon>Uroviricota</taxon>
        <taxon>Caudoviricetes</taxon>
    </lineage>
</organism>
<evidence type="ECO:0000259" key="1">
    <source>
        <dbReference type="PROSITE" id="PS51750"/>
    </source>
</evidence>
<name>A0A8S5PCN0_9CAUD</name>
<reference evidence="2" key="1">
    <citation type="journal article" date="2021" name="Proc. Natl. Acad. Sci. U.S.A.">
        <title>A Catalog of Tens of Thousands of Viruses from Human Metagenomes Reveals Hidden Associations with Chronic Diseases.</title>
        <authorList>
            <person name="Tisza M.J."/>
            <person name="Buck C.B."/>
        </authorList>
    </citation>
    <scope>NUCLEOTIDE SEQUENCE</scope>
    <source>
        <strain evidence="2">Ctgr818</strain>
    </source>
</reference>
<dbReference type="EMBL" id="BK015395">
    <property type="protein sequence ID" value="DAE04830.1"/>
    <property type="molecule type" value="Genomic_DNA"/>
</dbReference>
<dbReference type="PANTHER" id="PTHR36180">
    <property type="entry name" value="DNA-BINDING PROTEIN-RELATED-RELATED"/>
    <property type="match status" value="1"/>
</dbReference>
<dbReference type="PANTHER" id="PTHR36180:SF2">
    <property type="entry name" value="BRO FAMILY PROTEIN"/>
    <property type="match status" value="1"/>
</dbReference>
<evidence type="ECO:0000313" key="2">
    <source>
        <dbReference type="EMBL" id="DAE04830.1"/>
    </source>
</evidence>
<dbReference type="InterPro" id="IPR003497">
    <property type="entry name" value="BRO_N_domain"/>
</dbReference>
<dbReference type="Pfam" id="PF02498">
    <property type="entry name" value="Bro-N"/>
    <property type="match status" value="1"/>
</dbReference>
<feature type="domain" description="Bro-N" evidence="1">
    <location>
        <begin position="3"/>
        <end position="112"/>
    </location>
</feature>
<protein>
    <submittedName>
        <fullName evidence="2">Repressor domain protein</fullName>
    </submittedName>
</protein>
<accession>A0A8S5PCN0</accession>
<dbReference type="SMART" id="SM01040">
    <property type="entry name" value="Bro-N"/>
    <property type="match status" value="1"/>
</dbReference>
<sequence>MSNSNLTSYNFHNSDIRVVQNDKGEVLFCLADVCASLNLAQSNKTANQIKEEFGSTELNSALLKNANNHGQQCTMITEPQLYFVMMRSNSKIAREFRQWICNEVLPSIRAQGAYVAKSENKEPATKKWYVEQLTALFESYGVNREVLARTLDITVRAFNQGYAIGINKAEEEHARNDSEMLLSDDEAQAIDHVVHYHKLFRPDILKAYKELRDIKAQAMKLVLALDNIPDARLYESAVATDISVSKLERFQLTYPKKSA</sequence>
<dbReference type="PROSITE" id="PS51750">
    <property type="entry name" value="BRO_N"/>
    <property type="match status" value="1"/>
</dbReference>